<gene>
    <name evidence="1" type="ORF">OFUS_LOCUS17249</name>
</gene>
<comment type="caution">
    <text evidence="1">The sequence shown here is derived from an EMBL/GenBank/DDBJ whole genome shotgun (WGS) entry which is preliminary data.</text>
</comment>
<organism evidence="1 2">
    <name type="scientific">Owenia fusiformis</name>
    <name type="common">Polychaete worm</name>
    <dbReference type="NCBI Taxonomy" id="6347"/>
    <lineage>
        <taxon>Eukaryota</taxon>
        <taxon>Metazoa</taxon>
        <taxon>Spiralia</taxon>
        <taxon>Lophotrochozoa</taxon>
        <taxon>Annelida</taxon>
        <taxon>Polychaeta</taxon>
        <taxon>Sedentaria</taxon>
        <taxon>Canalipalpata</taxon>
        <taxon>Sabellida</taxon>
        <taxon>Oweniida</taxon>
        <taxon>Oweniidae</taxon>
        <taxon>Owenia</taxon>
    </lineage>
</organism>
<evidence type="ECO:0000313" key="2">
    <source>
        <dbReference type="Proteomes" id="UP000749559"/>
    </source>
</evidence>
<feature type="non-terminal residue" evidence="1">
    <location>
        <position position="1"/>
    </location>
</feature>
<evidence type="ECO:0000313" key="1">
    <source>
        <dbReference type="EMBL" id="CAH1792250.1"/>
    </source>
</evidence>
<dbReference type="AlphaFoldDB" id="A0A8J1U2P3"/>
<sequence length="99" mass="11116">MMADPQGSDSFYPRGHKMNGDTNGYVPGFNYTPDFYGDEMAVDVEEQKKPVPTEEIFVKVMKMQGPDKRFGFSVIGGTDEGFEPKIEEIMSGKSMMFLV</sequence>
<name>A0A8J1U2P3_OWEFU</name>
<protein>
    <submittedName>
        <fullName evidence="1">Uncharacterized protein</fullName>
    </submittedName>
</protein>
<reference evidence="1" key="1">
    <citation type="submission" date="2022-03" db="EMBL/GenBank/DDBJ databases">
        <authorList>
            <person name="Martin C."/>
        </authorList>
    </citation>
    <scope>NUCLEOTIDE SEQUENCE</scope>
</reference>
<keyword evidence="2" id="KW-1185">Reference proteome</keyword>
<accession>A0A8J1U2P3</accession>
<dbReference type="Proteomes" id="UP000749559">
    <property type="component" value="Unassembled WGS sequence"/>
</dbReference>
<proteinExistence type="predicted"/>
<dbReference type="EMBL" id="CAIIXF020000008">
    <property type="protein sequence ID" value="CAH1792250.1"/>
    <property type="molecule type" value="Genomic_DNA"/>
</dbReference>
<dbReference type="OrthoDB" id="6283214at2759"/>